<evidence type="ECO:0000256" key="6">
    <source>
        <dbReference type="ARBA" id="ARBA00022989"/>
    </source>
</evidence>
<evidence type="ECO:0000256" key="1">
    <source>
        <dbReference type="ARBA" id="ARBA00004651"/>
    </source>
</evidence>
<dbReference type="HOGENOM" id="CLU_005912_9_1_9"/>
<keyword evidence="6" id="KW-1133">Transmembrane helix</keyword>
<keyword evidence="5" id="KW-0812">Transmembrane</keyword>
<dbReference type="eggNOG" id="COG3263">
    <property type="taxonomic scope" value="Bacteria"/>
</dbReference>
<evidence type="ECO:0000256" key="4">
    <source>
        <dbReference type="ARBA" id="ARBA00022475"/>
    </source>
</evidence>
<accession>C0EHQ6</accession>
<reference evidence="10 11" key="2">
    <citation type="submission" date="2009-02" db="EMBL/GenBank/DDBJ databases">
        <title>Draft genome sequence of Clostridium methylpentosum (DSM 5476).</title>
        <authorList>
            <person name="Sudarsanam P."/>
            <person name="Ley R."/>
            <person name="Guruge J."/>
            <person name="Turnbaugh P.J."/>
            <person name="Mahowald M."/>
            <person name="Liep D."/>
            <person name="Gordon J."/>
        </authorList>
    </citation>
    <scope>NUCLEOTIDE SEQUENCE [LARGE SCALE GENOMIC DNA]</scope>
    <source>
        <strain evidence="10 11">DSM 5476</strain>
    </source>
</reference>
<reference evidence="10 11" key="1">
    <citation type="submission" date="2009-01" db="EMBL/GenBank/DDBJ databases">
        <authorList>
            <person name="Fulton L."/>
            <person name="Clifton S."/>
            <person name="Fulton B."/>
            <person name="Xu J."/>
            <person name="Minx P."/>
            <person name="Pepin K.H."/>
            <person name="Johnson M."/>
            <person name="Bhonagiri V."/>
            <person name="Nash W.E."/>
            <person name="Mardis E.R."/>
            <person name="Wilson R.K."/>
        </authorList>
    </citation>
    <scope>NUCLEOTIDE SEQUENCE [LARGE SCALE GENOMIC DNA]</scope>
    <source>
        <strain evidence="10 11">DSM 5476</strain>
    </source>
</reference>
<evidence type="ECO:0000256" key="3">
    <source>
        <dbReference type="ARBA" id="ARBA00022449"/>
    </source>
</evidence>
<dbReference type="Gene3D" id="3.30.70.1450">
    <property type="entry name" value="Regulator of K+ conductance, C-terminal domain"/>
    <property type="match status" value="1"/>
</dbReference>
<dbReference type="Pfam" id="PF00999">
    <property type="entry name" value="Na_H_Exchanger"/>
    <property type="match status" value="1"/>
</dbReference>
<dbReference type="PANTHER" id="PTHR32507:SF7">
    <property type="entry name" value="K(+)_H(+) ANTIPORTER NHAP2"/>
    <property type="match status" value="1"/>
</dbReference>
<dbReference type="GO" id="GO:0008324">
    <property type="term" value="F:monoatomic cation transmembrane transporter activity"/>
    <property type="evidence" value="ECO:0007669"/>
    <property type="project" value="InterPro"/>
</dbReference>
<feature type="domain" description="RCK C-terminal" evidence="9">
    <location>
        <begin position="390"/>
        <end position="464"/>
    </location>
</feature>
<organism evidence="10 11">
    <name type="scientific">[Clostridium] methylpentosum DSM 5476</name>
    <dbReference type="NCBI Taxonomy" id="537013"/>
    <lineage>
        <taxon>Bacteria</taxon>
        <taxon>Bacillati</taxon>
        <taxon>Bacillota</taxon>
        <taxon>Clostridia</taxon>
        <taxon>Eubacteriales</taxon>
        <taxon>Oscillospiraceae</taxon>
        <taxon>Oscillospiraceae incertae sedis</taxon>
    </lineage>
</organism>
<keyword evidence="4" id="KW-1003">Cell membrane</keyword>
<keyword evidence="11" id="KW-1185">Reference proteome</keyword>
<comment type="subcellular location">
    <subcellularLocation>
        <location evidence="1">Cell membrane</location>
        <topology evidence="1">Multi-pass membrane protein</topology>
    </subcellularLocation>
</comment>
<keyword evidence="8" id="KW-0472">Membrane</keyword>
<keyword evidence="7" id="KW-0406">Ion transport</keyword>
<keyword evidence="3" id="KW-0050">Antiport</keyword>
<protein>
    <submittedName>
        <fullName evidence="10">Potassium/proton antiporter</fullName>
    </submittedName>
</protein>
<dbReference type="EMBL" id="ACEC01000119">
    <property type="protein sequence ID" value="EEG28986.1"/>
    <property type="molecule type" value="Genomic_DNA"/>
</dbReference>
<dbReference type="InterPro" id="IPR038770">
    <property type="entry name" value="Na+/solute_symporter_sf"/>
</dbReference>
<evidence type="ECO:0000256" key="7">
    <source>
        <dbReference type="ARBA" id="ARBA00023065"/>
    </source>
</evidence>
<name>C0EHQ6_9FIRM</name>
<dbReference type="NCBIfam" id="NF003716">
    <property type="entry name" value="PRK05326.1-3"/>
    <property type="match status" value="1"/>
</dbReference>
<evidence type="ECO:0000256" key="5">
    <source>
        <dbReference type="ARBA" id="ARBA00022692"/>
    </source>
</evidence>
<dbReference type="SUPFAM" id="SSF116726">
    <property type="entry name" value="TrkA C-terminal domain-like"/>
    <property type="match status" value="1"/>
</dbReference>
<dbReference type="Pfam" id="PF02080">
    <property type="entry name" value="TrkA_C"/>
    <property type="match status" value="1"/>
</dbReference>
<evidence type="ECO:0000313" key="11">
    <source>
        <dbReference type="Proteomes" id="UP000003340"/>
    </source>
</evidence>
<evidence type="ECO:0000256" key="2">
    <source>
        <dbReference type="ARBA" id="ARBA00022448"/>
    </source>
</evidence>
<dbReference type="NCBIfam" id="NF003715">
    <property type="entry name" value="PRK05326.1-2"/>
    <property type="match status" value="1"/>
</dbReference>
<keyword evidence="2" id="KW-0813">Transport</keyword>
<evidence type="ECO:0000256" key="8">
    <source>
        <dbReference type="ARBA" id="ARBA00023136"/>
    </source>
</evidence>
<dbReference type="InterPro" id="IPR006153">
    <property type="entry name" value="Cation/H_exchanger_TM"/>
</dbReference>
<evidence type="ECO:0000259" key="9">
    <source>
        <dbReference type="PROSITE" id="PS51202"/>
    </source>
</evidence>
<dbReference type="InterPro" id="IPR036721">
    <property type="entry name" value="RCK_C_sf"/>
</dbReference>
<dbReference type="PANTHER" id="PTHR32507">
    <property type="entry name" value="NA(+)/H(+) ANTIPORTER 1"/>
    <property type="match status" value="1"/>
</dbReference>
<sequence>MIIGAAIVLICVVASKLLYRFGIPSLLIFLVLGMLFGSDGFGGIVFDDFQLAQQLCSFALIFIMFFGGFQTNIKQARPVLAPAILMSTLGVVLTALLTGLFYYILFRGNLVEALLIGAVVSSTDAASVFSILRSRKLNLKGGLASLLEIESGSNDPVSYMMTMILLSILTSSSHAIGWMIAAQIGLGLALGFLFGKLAVFVLKKINLEISGLYPLFTGAVVVLGYGLCEYFGGNGYLCVYLIGILLGNSRIQHKRSLIHFFDGISWVMQMMLFFALGLLSFPSQLPSVLLPGLALVLFLIFVARPIATFSILSWFKIPFKQQALVSWVGLRGAASIVFAITATATVSGLSTNLFHMVFLVALVSVGIQGTLIPGVAKKLDLVEKDKNVLKTFNDYEEEGSARLYEFTVGEDSKWLNKTLMDADIPEHILVVMIKRGDSVVIPKGTTEIQLGDVVVLNSDQLNGE</sequence>
<dbReference type="Proteomes" id="UP000003340">
    <property type="component" value="Unassembled WGS sequence"/>
</dbReference>
<dbReference type="PROSITE" id="PS51202">
    <property type="entry name" value="RCK_C"/>
    <property type="match status" value="1"/>
</dbReference>
<dbReference type="GO" id="GO:0015297">
    <property type="term" value="F:antiporter activity"/>
    <property type="evidence" value="ECO:0007669"/>
    <property type="project" value="UniProtKB-KW"/>
</dbReference>
<gene>
    <name evidence="10" type="ORF">CLOSTMETH_03401</name>
</gene>
<evidence type="ECO:0000313" key="10">
    <source>
        <dbReference type="EMBL" id="EEG28986.1"/>
    </source>
</evidence>
<dbReference type="AlphaFoldDB" id="C0EHQ6"/>
<dbReference type="GO" id="GO:1902600">
    <property type="term" value="P:proton transmembrane transport"/>
    <property type="evidence" value="ECO:0007669"/>
    <property type="project" value="InterPro"/>
</dbReference>
<dbReference type="GO" id="GO:0006813">
    <property type="term" value="P:potassium ion transport"/>
    <property type="evidence" value="ECO:0007669"/>
    <property type="project" value="InterPro"/>
</dbReference>
<comment type="caution">
    <text evidence="10">The sequence shown here is derived from an EMBL/GenBank/DDBJ whole genome shotgun (WGS) entry which is preliminary data.</text>
</comment>
<proteinExistence type="predicted"/>
<dbReference type="GO" id="GO:0005886">
    <property type="term" value="C:plasma membrane"/>
    <property type="evidence" value="ECO:0007669"/>
    <property type="project" value="UniProtKB-SubCell"/>
</dbReference>
<dbReference type="Gene3D" id="1.20.1530.20">
    <property type="match status" value="1"/>
</dbReference>
<dbReference type="InterPro" id="IPR006037">
    <property type="entry name" value="RCK_C"/>
</dbReference>